<dbReference type="InterPro" id="IPR036676">
    <property type="entry name" value="PurM-like_C_sf"/>
</dbReference>
<keyword evidence="12" id="KW-0963">Cytoplasm</keyword>
<dbReference type="UniPathway" id="UPA00074">
    <property type="reaction ID" value="UER00129"/>
</dbReference>
<dbReference type="EC" id="6.3.3.1" evidence="3 12"/>
<evidence type="ECO:0000313" key="15">
    <source>
        <dbReference type="EMBL" id="KRL13887.1"/>
    </source>
</evidence>
<comment type="pathway">
    <text evidence="1 12">Purine metabolism; IMP biosynthesis via de novo pathway; 5-amino-1-(5-phospho-D-ribosyl)imidazole from N(2)-formyl-N(1)-(5-phospho-D-ribosyl)glycinamide: step 2/2.</text>
</comment>
<evidence type="ECO:0000256" key="5">
    <source>
        <dbReference type="ARBA" id="ARBA00022598"/>
    </source>
</evidence>
<dbReference type="EMBL" id="AZEC01000003">
    <property type="protein sequence ID" value="KRL13887.1"/>
    <property type="molecule type" value="Genomic_DNA"/>
</dbReference>
<organism evidence="15 16">
    <name type="scientific">Schleiferilactobacillus perolens DSM 12744</name>
    <dbReference type="NCBI Taxonomy" id="1423792"/>
    <lineage>
        <taxon>Bacteria</taxon>
        <taxon>Bacillati</taxon>
        <taxon>Bacillota</taxon>
        <taxon>Bacilli</taxon>
        <taxon>Lactobacillales</taxon>
        <taxon>Lactobacillaceae</taxon>
        <taxon>Schleiferilactobacillus</taxon>
    </lineage>
</organism>
<keyword evidence="6 12" id="KW-0547">Nucleotide-binding</keyword>
<evidence type="ECO:0000256" key="2">
    <source>
        <dbReference type="ARBA" id="ARBA00010280"/>
    </source>
</evidence>
<dbReference type="GO" id="GO:0004641">
    <property type="term" value="F:phosphoribosylformylglycinamidine cyclo-ligase activity"/>
    <property type="evidence" value="ECO:0007669"/>
    <property type="project" value="UniProtKB-UniRule"/>
</dbReference>
<comment type="catalytic activity">
    <reaction evidence="11 12">
        <text>2-formamido-N(1)-(5-O-phospho-beta-D-ribosyl)acetamidine + ATP = 5-amino-1-(5-phospho-beta-D-ribosyl)imidazole + ADP + phosphate + H(+)</text>
        <dbReference type="Rhea" id="RHEA:23032"/>
        <dbReference type="ChEBI" id="CHEBI:15378"/>
        <dbReference type="ChEBI" id="CHEBI:30616"/>
        <dbReference type="ChEBI" id="CHEBI:43474"/>
        <dbReference type="ChEBI" id="CHEBI:137981"/>
        <dbReference type="ChEBI" id="CHEBI:147287"/>
        <dbReference type="ChEBI" id="CHEBI:456216"/>
        <dbReference type="EC" id="6.3.3.1"/>
    </reaction>
</comment>
<sequence>MSIDYRQAGVDIVAGEETVRALAPLAASTYDEHVRTGVGSFAAAYAWPKDPAQLLVSATDGVGTKLLVALAQQKLDTIGIDLVAMIANDLLTTGAQPLFFLDYLAVDTLRPTEATDILKGIVAGCRQAHLALIGGETAEMPGIYPANHFDLAGFGVGQVAAAAQLPQHIQSGDVLLGLPSSGLHSNGYSLVRQVLPITDPALLIPTRIYESVVRPLLDQQLLHGLAHITGGGLVENVPRMLPTDLAARIDPDRWTWPTIFTRLQQTGDISLAAMRQTFNLGIGMVLAAAADQVTAIQAVCPEVITIGQVLPRRNDALEWGPL</sequence>
<dbReference type="SUPFAM" id="SSF55326">
    <property type="entry name" value="PurM N-terminal domain-like"/>
    <property type="match status" value="1"/>
</dbReference>
<evidence type="ECO:0000313" key="16">
    <source>
        <dbReference type="Proteomes" id="UP000051330"/>
    </source>
</evidence>
<comment type="subcellular location">
    <subcellularLocation>
        <location evidence="12">Cytoplasm</location>
    </subcellularLocation>
</comment>
<dbReference type="Proteomes" id="UP000051330">
    <property type="component" value="Unassembled WGS sequence"/>
</dbReference>
<evidence type="ECO:0000256" key="1">
    <source>
        <dbReference type="ARBA" id="ARBA00004686"/>
    </source>
</evidence>
<comment type="caution">
    <text evidence="15">The sequence shown here is derived from an EMBL/GenBank/DDBJ whole genome shotgun (WGS) entry which is preliminary data.</text>
</comment>
<dbReference type="InterPro" id="IPR036921">
    <property type="entry name" value="PurM-like_N_sf"/>
</dbReference>
<keyword evidence="16" id="KW-1185">Reference proteome</keyword>
<evidence type="ECO:0000256" key="7">
    <source>
        <dbReference type="ARBA" id="ARBA00022840"/>
    </source>
</evidence>
<evidence type="ECO:0000256" key="11">
    <source>
        <dbReference type="ARBA" id="ARBA00049057"/>
    </source>
</evidence>
<dbReference type="Pfam" id="PF00586">
    <property type="entry name" value="AIRS"/>
    <property type="match status" value="1"/>
</dbReference>
<evidence type="ECO:0000256" key="9">
    <source>
        <dbReference type="ARBA" id="ARBA00032931"/>
    </source>
</evidence>
<dbReference type="GO" id="GO:0004637">
    <property type="term" value="F:phosphoribosylamine-glycine ligase activity"/>
    <property type="evidence" value="ECO:0007669"/>
    <property type="project" value="TreeGrafter"/>
</dbReference>
<dbReference type="NCBIfam" id="TIGR00878">
    <property type="entry name" value="purM"/>
    <property type="match status" value="1"/>
</dbReference>
<keyword evidence="12" id="KW-0658">Purine biosynthesis</keyword>
<dbReference type="InterPro" id="IPR010918">
    <property type="entry name" value="PurM-like_C_dom"/>
</dbReference>
<evidence type="ECO:0000256" key="4">
    <source>
        <dbReference type="ARBA" id="ARBA00020367"/>
    </source>
</evidence>
<dbReference type="STRING" id="1423792.FD09_GL001920"/>
<dbReference type="InterPro" id="IPR004733">
    <property type="entry name" value="PurM_cligase"/>
</dbReference>
<evidence type="ECO:0000256" key="10">
    <source>
        <dbReference type="ARBA" id="ARBA00033093"/>
    </source>
</evidence>
<feature type="domain" description="PurM-like N-terminal" evidence="13">
    <location>
        <begin position="47"/>
        <end position="159"/>
    </location>
</feature>
<reference evidence="15 16" key="1">
    <citation type="journal article" date="2015" name="Genome Announc.">
        <title>Expanding the biotechnology potential of lactobacilli through comparative genomics of 213 strains and associated genera.</title>
        <authorList>
            <person name="Sun Z."/>
            <person name="Harris H.M."/>
            <person name="McCann A."/>
            <person name="Guo C."/>
            <person name="Argimon S."/>
            <person name="Zhang W."/>
            <person name="Yang X."/>
            <person name="Jeffery I.B."/>
            <person name="Cooney J.C."/>
            <person name="Kagawa T.F."/>
            <person name="Liu W."/>
            <person name="Song Y."/>
            <person name="Salvetti E."/>
            <person name="Wrobel A."/>
            <person name="Rasinkangas P."/>
            <person name="Parkhill J."/>
            <person name="Rea M.C."/>
            <person name="O'Sullivan O."/>
            <person name="Ritari J."/>
            <person name="Douillard F.P."/>
            <person name="Paul Ross R."/>
            <person name="Yang R."/>
            <person name="Briner A.E."/>
            <person name="Felis G.E."/>
            <person name="de Vos W.M."/>
            <person name="Barrangou R."/>
            <person name="Klaenhammer T.R."/>
            <person name="Caufield P.W."/>
            <person name="Cui Y."/>
            <person name="Zhang H."/>
            <person name="O'Toole P.W."/>
        </authorList>
    </citation>
    <scope>NUCLEOTIDE SEQUENCE [LARGE SCALE GENOMIC DNA]</scope>
    <source>
        <strain evidence="15 16">DSM 12744</strain>
    </source>
</reference>
<name>A0A0R1N0Q2_9LACO</name>
<evidence type="ECO:0000259" key="13">
    <source>
        <dbReference type="Pfam" id="PF00586"/>
    </source>
</evidence>
<dbReference type="CDD" id="cd02196">
    <property type="entry name" value="PurM"/>
    <property type="match status" value="1"/>
</dbReference>
<dbReference type="GO" id="GO:0006189">
    <property type="term" value="P:'de novo' IMP biosynthetic process"/>
    <property type="evidence" value="ECO:0007669"/>
    <property type="project" value="UniProtKB-UniRule"/>
</dbReference>
<evidence type="ECO:0000256" key="6">
    <source>
        <dbReference type="ARBA" id="ARBA00022741"/>
    </source>
</evidence>
<dbReference type="GO" id="GO:0005524">
    <property type="term" value="F:ATP binding"/>
    <property type="evidence" value="ECO:0007669"/>
    <property type="project" value="UniProtKB-KW"/>
</dbReference>
<keyword evidence="7 12" id="KW-0067">ATP-binding</keyword>
<dbReference type="RefSeq" id="WP_057818844.1">
    <property type="nucleotide sequence ID" value="NZ_AZEC01000003.1"/>
</dbReference>
<dbReference type="Gene3D" id="3.90.650.10">
    <property type="entry name" value="PurM-like C-terminal domain"/>
    <property type="match status" value="1"/>
</dbReference>
<dbReference type="Pfam" id="PF02769">
    <property type="entry name" value="AIRS_C"/>
    <property type="match status" value="1"/>
</dbReference>
<gene>
    <name evidence="12" type="primary">purM</name>
    <name evidence="15" type="ORF">FD09_GL001920</name>
</gene>
<protein>
    <recommendedName>
        <fullName evidence="4 12">Phosphoribosylformylglycinamidine cyclo-ligase</fullName>
        <ecNumber evidence="3 12">6.3.3.1</ecNumber>
    </recommendedName>
    <alternativeName>
        <fullName evidence="9 12">AIR synthase</fullName>
    </alternativeName>
    <alternativeName>
        <fullName evidence="10 12">AIRS</fullName>
    </alternativeName>
    <alternativeName>
        <fullName evidence="8 12">Phosphoribosyl-aminoimidazole synthetase</fullName>
    </alternativeName>
</protein>
<evidence type="ECO:0000256" key="3">
    <source>
        <dbReference type="ARBA" id="ARBA00013047"/>
    </source>
</evidence>
<dbReference type="PANTHER" id="PTHR10520:SF12">
    <property type="entry name" value="TRIFUNCTIONAL PURINE BIOSYNTHETIC PROTEIN ADENOSINE-3"/>
    <property type="match status" value="1"/>
</dbReference>
<dbReference type="AlphaFoldDB" id="A0A0R1N0Q2"/>
<dbReference type="SUPFAM" id="SSF56042">
    <property type="entry name" value="PurM C-terminal domain-like"/>
    <property type="match status" value="1"/>
</dbReference>
<dbReference type="OrthoDB" id="9802507at2"/>
<evidence type="ECO:0000259" key="14">
    <source>
        <dbReference type="Pfam" id="PF02769"/>
    </source>
</evidence>
<feature type="domain" description="PurM-like C-terminal" evidence="14">
    <location>
        <begin position="170"/>
        <end position="319"/>
    </location>
</feature>
<dbReference type="InterPro" id="IPR016188">
    <property type="entry name" value="PurM-like_N"/>
</dbReference>
<dbReference type="HAMAP" id="MF_00741">
    <property type="entry name" value="AIRS"/>
    <property type="match status" value="1"/>
</dbReference>
<dbReference type="GO" id="GO:0046084">
    <property type="term" value="P:adenine biosynthetic process"/>
    <property type="evidence" value="ECO:0007669"/>
    <property type="project" value="TreeGrafter"/>
</dbReference>
<dbReference type="Gene3D" id="3.30.1330.10">
    <property type="entry name" value="PurM-like, N-terminal domain"/>
    <property type="match status" value="1"/>
</dbReference>
<keyword evidence="5 12" id="KW-0436">Ligase</keyword>
<comment type="similarity">
    <text evidence="2 12">Belongs to the AIR synthase family.</text>
</comment>
<proteinExistence type="inferred from homology"/>
<dbReference type="PANTHER" id="PTHR10520">
    <property type="entry name" value="TRIFUNCTIONAL PURINE BIOSYNTHETIC PROTEIN ADENOSINE-3-RELATED"/>
    <property type="match status" value="1"/>
</dbReference>
<evidence type="ECO:0000256" key="12">
    <source>
        <dbReference type="HAMAP-Rule" id="MF_00741"/>
    </source>
</evidence>
<dbReference type="PATRIC" id="fig|1423792.3.peg.1948"/>
<accession>A0A0R1N0Q2</accession>
<evidence type="ECO:0000256" key="8">
    <source>
        <dbReference type="ARBA" id="ARBA00031908"/>
    </source>
</evidence>
<dbReference type="GO" id="GO:0005829">
    <property type="term" value="C:cytosol"/>
    <property type="evidence" value="ECO:0007669"/>
    <property type="project" value="TreeGrafter"/>
</dbReference>